<dbReference type="InterPro" id="IPR004020">
    <property type="entry name" value="DAPIN"/>
</dbReference>
<dbReference type="Pfam" id="PF05729">
    <property type="entry name" value="NACHT"/>
    <property type="match status" value="1"/>
</dbReference>
<evidence type="ECO:0000256" key="10">
    <source>
        <dbReference type="ARBA" id="ARBA00022525"/>
    </source>
</evidence>
<evidence type="ECO:0000256" key="24">
    <source>
        <dbReference type="ARBA" id="ARBA00023212"/>
    </source>
</evidence>
<dbReference type="PANTHER" id="PTHR45690">
    <property type="entry name" value="NACHT, LRR AND PYD DOMAINS-CONTAINING PROTEIN 12"/>
    <property type="match status" value="1"/>
</dbReference>
<evidence type="ECO:0000256" key="7">
    <source>
        <dbReference type="ARBA" id="ARBA00008665"/>
    </source>
</evidence>
<evidence type="ECO:0000256" key="5">
    <source>
        <dbReference type="ARBA" id="ARBA00004394"/>
    </source>
</evidence>
<dbReference type="InterPro" id="IPR001611">
    <property type="entry name" value="Leu-rich_rpt"/>
</dbReference>
<evidence type="ECO:0000256" key="26">
    <source>
        <dbReference type="ARBA" id="ARBA00040040"/>
    </source>
</evidence>
<accession>A0AA35NWK0</accession>
<dbReference type="CDD" id="cd08321">
    <property type="entry name" value="Pyrin_ASC-like"/>
    <property type="match status" value="1"/>
</dbReference>
<proteinExistence type="inferred from homology"/>
<dbReference type="SUPFAM" id="SSF47986">
    <property type="entry name" value="DEATH domain"/>
    <property type="match status" value="1"/>
</dbReference>
<dbReference type="CDD" id="cd00116">
    <property type="entry name" value="LRR_RI"/>
    <property type="match status" value="1"/>
</dbReference>
<evidence type="ECO:0000256" key="25">
    <source>
        <dbReference type="ARBA" id="ARBA00023233"/>
    </source>
</evidence>
<evidence type="ECO:0000256" key="9">
    <source>
        <dbReference type="ARBA" id="ARBA00022499"/>
    </source>
</evidence>
<evidence type="ECO:0000256" key="21">
    <source>
        <dbReference type="ARBA" id="ARBA00023159"/>
    </source>
</evidence>
<keyword evidence="18" id="KW-0805">Transcription regulation</keyword>
<dbReference type="GO" id="GO:0061702">
    <property type="term" value="C:canonical inflammasome complex"/>
    <property type="evidence" value="ECO:0007669"/>
    <property type="project" value="UniProtKB-SubCell"/>
</dbReference>
<comment type="subcellular location">
    <subcellularLocation>
        <location evidence="4">Cytoplasm</location>
        <location evidence="4">Cytoskeleton</location>
        <location evidence="4">Microtubule organizing center</location>
    </subcellularLocation>
    <subcellularLocation>
        <location evidence="3">Endoplasmic reticulum</location>
    </subcellularLocation>
    <subcellularLocation>
        <location evidence="5">Golgi apparatus membrane</location>
    </subcellularLocation>
    <subcellularLocation>
        <location evidence="1">Inflammasome</location>
    </subcellularLocation>
    <subcellularLocation>
        <location evidence="2">Mitochondrion</location>
    </subcellularLocation>
    <subcellularLocation>
        <location evidence="6">Secreted</location>
    </subcellularLocation>
</comment>
<gene>
    <name evidence="31" type="ORF">PODLI_1B039926</name>
</gene>
<dbReference type="PANTHER" id="PTHR45690:SF19">
    <property type="entry name" value="NACHT, LRR AND PYD DOMAINS-CONTAINING PROTEIN 3"/>
    <property type="match status" value="1"/>
</dbReference>
<reference evidence="31" key="1">
    <citation type="submission" date="2022-12" db="EMBL/GenBank/DDBJ databases">
        <authorList>
            <person name="Alioto T."/>
            <person name="Alioto T."/>
            <person name="Gomez Garrido J."/>
        </authorList>
    </citation>
    <scope>NUCLEOTIDE SEQUENCE</scope>
</reference>
<keyword evidence="21" id="KW-0010">Activator</keyword>
<evidence type="ECO:0000256" key="1">
    <source>
        <dbReference type="ARBA" id="ARBA00004110"/>
    </source>
</evidence>
<evidence type="ECO:0000259" key="30">
    <source>
        <dbReference type="PROSITE" id="PS50837"/>
    </source>
</evidence>
<dbReference type="InterPro" id="IPR041075">
    <property type="entry name" value="NOD1/2_WH"/>
</dbReference>
<dbReference type="GO" id="GO:0000139">
    <property type="term" value="C:Golgi membrane"/>
    <property type="evidence" value="ECO:0007669"/>
    <property type="project" value="UniProtKB-SubCell"/>
</dbReference>
<keyword evidence="12" id="KW-0677">Repeat</keyword>
<dbReference type="GO" id="GO:0005634">
    <property type="term" value="C:nucleus"/>
    <property type="evidence" value="ECO:0007669"/>
    <property type="project" value="UniProtKB-SubCell"/>
</dbReference>
<keyword evidence="25" id="KW-1271">Inflammasome</keyword>
<evidence type="ECO:0000256" key="15">
    <source>
        <dbReference type="ARBA" id="ARBA00022824"/>
    </source>
</evidence>
<dbReference type="Pfam" id="PF17779">
    <property type="entry name" value="WHD_NOD2"/>
    <property type="match status" value="1"/>
</dbReference>
<evidence type="ECO:0000256" key="28">
    <source>
        <dbReference type="ARBA" id="ARBA00048778"/>
    </source>
</evidence>
<keyword evidence="23" id="KW-0395">Inflammatory response</keyword>
<dbReference type="GO" id="GO:0005524">
    <property type="term" value="F:ATP binding"/>
    <property type="evidence" value="ECO:0007669"/>
    <property type="project" value="UniProtKB-KW"/>
</dbReference>
<keyword evidence="24" id="KW-0206">Cytoskeleton</keyword>
<dbReference type="PROSITE" id="PS50824">
    <property type="entry name" value="DAPIN"/>
    <property type="match status" value="1"/>
</dbReference>
<dbReference type="SUPFAM" id="SSF52540">
    <property type="entry name" value="P-loop containing nucleoside triphosphate hydrolases"/>
    <property type="match status" value="1"/>
</dbReference>
<evidence type="ECO:0000256" key="3">
    <source>
        <dbReference type="ARBA" id="ARBA00004240"/>
    </source>
</evidence>
<dbReference type="Pfam" id="PF02758">
    <property type="entry name" value="PYRIN"/>
    <property type="match status" value="1"/>
</dbReference>
<keyword evidence="11" id="KW-0597">Phosphoprotein</keyword>
<keyword evidence="32" id="KW-1185">Reference proteome</keyword>
<protein>
    <recommendedName>
        <fullName evidence="26">NACHT, LRR and PYD domains-containing protein 3</fullName>
    </recommendedName>
</protein>
<keyword evidence="17" id="KW-0832">Ubl conjugation</keyword>
<keyword evidence="15" id="KW-0256">Endoplasmic reticulum</keyword>
<dbReference type="InterPro" id="IPR050637">
    <property type="entry name" value="NLRP_innate_immun_reg"/>
</dbReference>
<keyword evidence="8" id="KW-0963">Cytoplasm</keyword>
<dbReference type="InterPro" id="IPR027417">
    <property type="entry name" value="P-loop_NTPase"/>
</dbReference>
<keyword evidence="14" id="KW-0378">Hydrolase</keyword>
<keyword evidence="22" id="KW-0804">Transcription</keyword>
<dbReference type="InterPro" id="IPR032675">
    <property type="entry name" value="LRR_dom_sf"/>
</dbReference>
<dbReference type="EMBL" id="OX395126">
    <property type="protein sequence ID" value="CAI5763102.1"/>
    <property type="molecule type" value="Genomic_DNA"/>
</dbReference>
<keyword evidence="20" id="KW-0496">Mitochondrion</keyword>
<dbReference type="SUPFAM" id="SSF52047">
    <property type="entry name" value="RNI-like"/>
    <property type="match status" value="2"/>
</dbReference>
<evidence type="ECO:0000256" key="6">
    <source>
        <dbReference type="ARBA" id="ARBA00004613"/>
    </source>
</evidence>
<dbReference type="Pfam" id="PF17776">
    <property type="entry name" value="NLRC4_HD2"/>
    <property type="match status" value="1"/>
</dbReference>
<dbReference type="GO" id="GO:0005739">
    <property type="term" value="C:mitochondrion"/>
    <property type="evidence" value="ECO:0007669"/>
    <property type="project" value="UniProtKB-SubCell"/>
</dbReference>
<name>A0AA35NWK0_9SAUR</name>
<dbReference type="InterPro" id="IPR011029">
    <property type="entry name" value="DEATH-like_dom_sf"/>
</dbReference>
<evidence type="ECO:0000256" key="11">
    <source>
        <dbReference type="ARBA" id="ARBA00022553"/>
    </source>
</evidence>
<dbReference type="PROSITE" id="PS50837">
    <property type="entry name" value="NACHT"/>
    <property type="match status" value="1"/>
</dbReference>
<organism evidence="31 32">
    <name type="scientific">Podarcis lilfordi</name>
    <name type="common">Lilford's wall lizard</name>
    <dbReference type="NCBI Taxonomy" id="74358"/>
    <lineage>
        <taxon>Eukaryota</taxon>
        <taxon>Metazoa</taxon>
        <taxon>Chordata</taxon>
        <taxon>Craniata</taxon>
        <taxon>Vertebrata</taxon>
        <taxon>Euteleostomi</taxon>
        <taxon>Lepidosauria</taxon>
        <taxon>Squamata</taxon>
        <taxon>Bifurcata</taxon>
        <taxon>Unidentata</taxon>
        <taxon>Episquamata</taxon>
        <taxon>Laterata</taxon>
        <taxon>Lacertibaenia</taxon>
        <taxon>Lacertidae</taxon>
        <taxon>Podarcis</taxon>
    </lineage>
</organism>
<comment type="function">
    <text evidence="27">Independently of inflammasome activation, regulates the differentiation of T helper 2 (Th2) cells and has a role in Th2 cell-dependent asthma and tumor growth. During Th2 differentiation, required for optimal IRF4 binding to IL4 promoter and for IRF4-dependent IL4 transcription. Binds to the consensus DNA sequence 5'-GRRGGNRGAG-3'. May also participate in the transcription of IL5, IL13, GATA3, CCR3, CCR4 and MAF.</text>
</comment>
<keyword evidence="19" id="KW-0333">Golgi apparatus</keyword>
<keyword evidence="13" id="KW-0547">Nucleotide-binding</keyword>
<comment type="catalytic activity">
    <reaction evidence="28">
        <text>ATP + H2O = ADP + phosphate + H(+)</text>
        <dbReference type="Rhea" id="RHEA:13065"/>
        <dbReference type="ChEBI" id="CHEBI:15377"/>
        <dbReference type="ChEBI" id="CHEBI:15378"/>
        <dbReference type="ChEBI" id="CHEBI:30616"/>
        <dbReference type="ChEBI" id="CHEBI:43474"/>
        <dbReference type="ChEBI" id="CHEBI:456216"/>
    </reaction>
    <physiologicalReaction direction="left-to-right" evidence="28">
        <dbReference type="Rhea" id="RHEA:13066"/>
    </physiologicalReaction>
</comment>
<evidence type="ECO:0000313" key="32">
    <source>
        <dbReference type="Proteomes" id="UP001178461"/>
    </source>
</evidence>
<evidence type="ECO:0000256" key="14">
    <source>
        <dbReference type="ARBA" id="ARBA00022801"/>
    </source>
</evidence>
<evidence type="ECO:0000256" key="17">
    <source>
        <dbReference type="ARBA" id="ARBA00022843"/>
    </source>
</evidence>
<keyword evidence="10" id="KW-0964">Secreted</keyword>
<dbReference type="AlphaFoldDB" id="A0AA35NWK0"/>
<dbReference type="InterPro" id="IPR007111">
    <property type="entry name" value="NACHT_NTPase"/>
</dbReference>
<dbReference type="Gene3D" id="1.10.533.10">
    <property type="entry name" value="Death Domain, Fas"/>
    <property type="match status" value="1"/>
</dbReference>
<dbReference type="SMART" id="SM00368">
    <property type="entry name" value="LRR_RI"/>
    <property type="match status" value="12"/>
</dbReference>
<dbReference type="GO" id="GO:0045087">
    <property type="term" value="P:innate immune response"/>
    <property type="evidence" value="ECO:0007669"/>
    <property type="project" value="UniProtKB-KW"/>
</dbReference>
<dbReference type="GO" id="GO:0006954">
    <property type="term" value="P:inflammatory response"/>
    <property type="evidence" value="ECO:0007669"/>
    <property type="project" value="UniProtKB-KW"/>
</dbReference>
<sequence>MAHPDLAMGRNETLSQILYDALEELLEDQFNIFKWKLQDIDHDGKGKIPKVQLDSADRSDVIHLMCDFYGEANAVKVCICVLEHIGKEDIAANLKEATRKGSRLTYRDYIKGKFQSMKVHPSLGENLLRSCQYSKLTFDIESPRKQKEEHEIMALGWVYFRNTYMDYCSLQTEYTTEKLFNPDRNGLVPQIVVLQGAAGIGKTTTARKIMFDWACGRLYQAMFDYVFYINCGEMNLCNEDSSIAEIISKWWPRQDEIKKMLENPKKLLFVIDGFDELRCSLQPDPFCTDPWQKGPVEVLLGSILKKKLLPESYLIITTRPTVLGYLHECSEELCRHIKILGFSKEDREKYFHKFFENKDRATQAFSLVKQNETLFTMCSVPLVCCIICMVLVQQMENSEDLWQTSNTLTAVYMLYLSSLLKLHHNSPSKEHIRKNLKSLCSLAADGIWKRKILFWEEEIKELGLDQEDSLPLFLSKSIFRRNIECERAYSFIHLSFQEFFAALSFLLEEGEGLSSENPNRDVVRLLESYAVSRPDLEVTVRFLFGLVNEGKGMKDMKERFGWKFSPKIKEVLLEWVKNTTETKMDVHERHKHRWLECLYENQEENFVESALDHVTEVTVHGRYLTKTRVMAQAYCLEHCSALEVLHVEEMLFMRYYDFTEEILEKEEEEEEEKLTSSEPRSDGLWAQIQRRRRDPECNSWTMYNFLNRLTCGIFGKPEEPLFGKLESCCEQYQNPAIFKALKSPKSNLRHVRVKFFSEQLVPCGFLASLLSVNSTLLELELGRNKVGDSGLKLLAEGLKHPNCQIQKVMLYSCGLTGACCEDLSSVLCTKQTLTDLDLSDNALGNFGIRQLTEGLKHPNCRLQKLVLSNCSFSGTACWGFAKVLRTSQTLRELDLRFNKVWNIGMMLLCMGLKDPACKLENLQLIKCSITSCGDLSSVLATNQMLKQVDLRDNKLGDSEVRLLCEGLKHPNCKLEVLSLFACCLTADCCKALSSALITNQTLRKLDLTWNALGDSGVKLLCEGLKHPDCKLQSLRLSHCSFTQACGGDLAEVLRESQTLIELDLAWNEIEDKGVELLCEGLKHPDCKLEILELHGCGKTPAACENLCAALTTNQSLTRLHVSYDVLGASGKDQFRNALQHGRRRRQGLWLNGERIGIPEW</sequence>
<evidence type="ECO:0000313" key="31">
    <source>
        <dbReference type="EMBL" id="CAI5763102.1"/>
    </source>
</evidence>
<feature type="domain" description="NACHT" evidence="30">
    <location>
        <begin position="190"/>
        <end position="320"/>
    </location>
</feature>
<dbReference type="GO" id="GO:0005815">
    <property type="term" value="C:microtubule organizing center"/>
    <property type="evidence" value="ECO:0007669"/>
    <property type="project" value="UniProtKB-SubCell"/>
</dbReference>
<evidence type="ECO:0000256" key="18">
    <source>
        <dbReference type="ARBA" id="ARBA00023015"/>
    </source>
</evidence>
<evidence type="ECO:0000256" key="2">
    <source>
        <dbReference type="ARBA" id="ARBA00004173"/>
    </source>
</evidence>
<comment type="similarity">
    <text evidence="7">Belongs to the NLRP family.</text>
</comment>
<dbReference type="Gene3D" id="3.80.10.10">
    <property type="entry name" value="Ribonuclease Inhibitor"/>
    <property type="match status" value="2"/>
</dbReference>
<dbReference type="Proteomes" id="UP001178461">
    <property type="component" value="Chromosome 1"/>
</dbReference>
<keyword evidence="9" id="KW-1017">Isopeptide bond</keyword>
<evidence type="ECO:0000256" key="23">
    <source>
        <dbReference type="ARBA" id="ARBA00023198"/>
    </source>
</evidence>
<evidence type="ECO:0000256" key="8">
    <source>
        <dbReference type="ARBA" id="ARBA00022490"/>
    </source>
</evidence>
<evidence type="ECO:0000256" key="22">
    <source>
        <dbReference type="ARBA" id="ARBA00023163"/>
    </source>
</evidence>
<keyword evidence="16" id="KW-0067">ATP-binding</keyword>
<evidence type="ECO:0000256" key="20">
    <source>
        <dbReference type="ARBA" id="ARBA00023128"/>
    </source>
</evidence>
<dbReference type="SMART" id="SM01289">
    <property type="entry name" value="PYRIN"/>
    <property type="match status" value="1"/>
</dbReference>
<feature type="domain" description="Pyrin" evidence="29">
    <location>
        <begin position="8"/>
        <end position="100"/>
    </location>
</feature>
<evidence type="ECO:0000259" key="29">
    <source>
        <dbReference type="PROSITE" id="PS50824"/>
    </source>
</evidence>
<dbReference type="Pfam" id="PF13516">
    <property type="entry name" value="LRR_6"/>
    <property type="match status" value="6"/>
</dbReference>
<dbReference type="InterPro" id="IPR041267">
    <property type="entry name" value="NLRP_HD2"/>
</dbReference>
<evidence type="ECO:0000256" key="16">
    <source>
        <dbReference type="ARBA" id="ARBA00022840"/>
    </source>
</evidence>
<evidence type="ECO:0000256" key="19">
    <source>
        <dbReference type="ARBA" id="ARBA00023034"/>
    </source>
</evidence>
<evidence type="ECO:0000256" key="13">
    <source>
        <dbReference type="ARBA" id="ARBA00022741"/>
    </source>
</evidence>
<evidence type="ECO:0000256" key="4">
    <source>
        <dbReference type="ARBA" id="ARBA00004267"/>
    </source>
</evidence>
<evidence type="ECO:0000256" key="12">
    <source>
        <dbReference type="ARBA" id="ARBA00022737"/>
    </source>
</evidence>
<dbReference type="Gene3D" id="3.40.50.300">
    <property type="entry name" value="P-loop containing nucleotide triphosphate hydrolases"/>
    <property type="match status" value="1"/>
</dbReference>
<evidence type="ECO:0000256" key="27">
    <source>
        <dbReference type="ARBA" id="ARBA00045987"/>
    </source>
</evidence>